<feature type="domain" description="Methyltransferase" evidence="2">
    <location>
        <begin position="53"/>
        <end position="141"/>
    </location>
</feature>
<dbReference type="EMBL" id="JAGSOY010000074">
    <property type="protein sequence ID" value="MBU2713355.1"/>
    <property type="molecule type" value="Genomic_DNA"/>
</dbReference>
<dbReference type="Pfam" id="PF13649">
    <property type="entry name" value="Methyltransf_25"/>
    <property type="match status" value="1"/>
</dbReference>
<evidence type="ECO:0000313" key="4">
    <source>
        <dbReference type="Proteomes" id="UP000690515"/>
    </source>
</evidence>
<protein>
    <submittedName>
        <fullName evidence="3">Class I SAM-dependent methyltransferase</fullName>
    </submittedName>
</protein>
<dbReference type="PANTHER" id="PTHR43861">
    <property type="entry name" value="TRANS-ACONITATE 2-METHYLTRANSFERASE-RELATED"/>
    <property type="match status" value="1"/>
</dbReference>
<keyword evidence="3" id="KW-0489">Methyltransferase</keyword>
<gene>
    <name evidence="3" type="ORF">KCG35_20000</name>
</gene>
<dbReference type="SUPFAM" id="SSF53335">
    <property type="entry name" value="S-adenosyl-L-methionine-dependent methyltransferases"/>
    <property type="match status" value="1"/>
</dbReference>
<keyword evidence="1" id="KW-0808">Transferase</keyword>
<keyword evidence="4" id="KW-1185">Reference proteome</keyword>
<dbReference type="Proteomes" id="UP000690515">
    <property type="component" value="Unassembled WGS sequence"/>
</dbReference>
<dbReference type="RefSeq" id="WP_215821641.1">
    <property type="nucleotide sequence ID" value="NZ_JAGSOY010000074.1"/>
</dbReference>
<evidence type="ECO:0000256" key="1">
    <source>
        <dbReference type="ARBA" id="ARBA00022679"/>
    </source>
</evidence>
<dbReference type="CDD" id="cd02440">
    <property type="entry name" value="AdoMet_MTases"/>
    <property type="match status" value="1"/>
</dbReference>
<organism evidence="3 4">
    <name type="scientific">Zooshikella harenae</name>
    <dbReference type="NCBI Taxonomy" id="2827238"/>
    <lineage>
        <taxon>Bacteria</taxon>
        <taxon>Pseudomonadati</taxon>
        <taxon>Pseudomonadota</taxon>
        <taxon>Gammaproteobacteria</taxon>
        <taxon>Oceanospirillales</taxon>
        <taxon>Zooshikellaceae</taxon>
        <taxon>Zooshikella</taxon>
    </lineage>
</organism>
<name>A0ABS5ZJF5_9GAMM</name>
<dbReference type="GO" id="GO:0008168">
    <property type="term" value="F:methyltransferase activity"/>
    <property type="evidence" value="ECO:0007669"/>
    <property type="project" value="UniProtKB-KW"/>
</dbReference>
<dbReference type="Gene3D" id="2.20.130.10">
    <property type="entry name" value="CAC2371-like domains"/>
    <property type="match status" value="1"/>
</dbReference>
<reference evidence="3 4" key="1">
    <citation type="submission" date="2021-04" db="EMBL/GenBank/DDBJ databases">
        <authorList>
            <person name="Pira H."/>
            <person name="Risdian C."/>
            <person name="Wink J."/>
        </authorList>
    </citation>
    <scope>NUCLEOTIDE SEQUENCE [LARGE SCALE GENOMIC DNA]</scope>
    <source>
        <strain evidence="3 4">WH53</strain>
    </source>
</reference>
<sequence>MAFDINKITANRLYNDLSHLYPYVIIREDYEQEAPFWIALFNDFFNIKDKTLLELASGPGYLLSYISNNFKASVVDISQEMLNQCTKLNPSVTTYHGDMKSIQLNENFDVVLIHDSIGHAFSETDIKAVCKTAYDHLNKKGIFIISPEFDSVHFSEPVIYHVTRKGKHGEVTIIDYINKHTDHPNELEIFTTYIITNMGNRVVEHDRMKLGLFGLSTYQQIMEETGFKVIIRNKPSGHSGECNKVLVGIKK</sequence>
<evidence type="ECO:0000313" key="3">
    <source>
        <dbReference type="EMBL" id="MBU2713355.1"/>
    </source>
</evidence>
<evidence type="ECO:0000259" key="2">
    <source>
        <dbReference type="Pfam" id="PF13649"/>
    </source>
</evidence>
<dbReference type="InterPro" id="IPR029063">
    <property type="entry name" value="SAM-dependent_MTases_sf"/>
</dbReference>
<accession>A0ABS5ZJF5</accession>
<comment type="caution">
    <text evidence="3">The sequence shown here is derived from an EMBL/GenBank/DDBJ whole genome shotgun (WGS) entry which is preliminary data.</text>
</comment>
<dbReference type="Gene3D" id="3.40.50.150">
    <property type="entry name" value="Vaccinia Virus protein VP39"/>
    <property type="match status" value="1"/>
</dbReference>
<dbReference type="InterPro" id="IPR041698">
    <property type="entry name" value="Methyltransf_25"/>
</dbReference>
<proteinExistence type="predicted"/>
<dbReference type="GO" id="GO:0032259">
    <property type="term" value="P:methylation"/>
    <property type="evidence" value="ECO:0007669"/>
    <property type="project" value="UniProtKB-KW"/>
</dbReference>